<dbReference type="HAMAP" id="MF_01401">
    <property type="entry name" value="MsrA"/>
    <property type="match status" value="1"/>
</dbReference>
<dbReference type="NCBIfam" id="TIGR00401">
    <property type="entry name" value="msrA"/>
    <property type="match status" value="1"/>
</dbReference>
<feature type="domain" description="Peptide methionine sulphoxide reductase MsrA" evidence="6">
    <location>
        <begin position="88"/>
        <end position="233"/>
    </location>
</feature>
<dbReference type="GO" id="GO:0008113">
    <property type="term" value="F:peptide-methionine (S)-S-oxide reductase activity"/>
    <property type="evidence" value="ECO:0007669"/>
    <property type="project" value="UniProtKB-UniRule"/>
</dbReference>
<feature type="signal peptide" evidence="5">
    <location>
        <begin position="1"/>
        <end position="24"/>
    </location>
</feature>
<comment type="catalytic activity">
    <reaction evidence="3 4">
        <text>[thioredoxin]-disulfide + L-methionine + H2O = L-methionine (S)-S-oxide + [thioredoxin]-dithiol</text>
        <dbReference type="Rhea" id="RHEA:19993"/>
        <dbReference type="Rhea" id="RHEA-COMP:10698"/>
        <dbReference type="Rhea" id="RHEA-COMP:10700"/>
        <dbReference type="ChEBI" id="CHEBI:15377"/>
        <dbReference type="ChEBI" id="CHEBI:29950"/>
        <dbReference type="ChEBI" id="CHEBI:50058"/>
        <dbReference type="ChEBI" id="CHEBI:57844"/>
        <dbReference type="ChEBI" id="CHEBI:58772"/>
        <dbReference type="EC" id="1.8.4.11"/>
    </reaction>
</comment>
<dbReference type="Proteomes" id="UP000613582">
    <property type="component" value="Unassembled WGS sequence"/>
</dbReference>
<dbReference type="PROSITE" id="PS51257">
    <property type="entry name" value="PROKAR_LIPOPROTEIN"/>
    <property type="match status" value="1"/>
</dbReference>
<evidence type="ECO:0000256" key="2">
    <source>
        <dbReference type="ARBA" id="ARBA00047806"/>
    </source>
</evidence>
<organism evidence="7 8">
    <name type="scientific">Aquisalinus flavus</name>
    <dbReference type="NCBI Taxonomy" id="1526572"/>
    <lineage>
        <taxon>Bacteria</taxon>
        <taxon>Pseudomonadati</taxon>
        <taxon>Pseudomonadota</taxon>
        <taxon>Alphaproteobacteria</taxon>
        <taxon>Parvularculales</taxon>
        <taxon>Parvularculaceae</taxon>
        <taxon>Aquisalinus</taxon>
    </lineage>
</organism>
<sequence>MIRRITPQIASLTLMAGLVSFAVACDAGGQVERDPMPVEAEGYEQTPPEADEILSDTRVPERIGDNVEMQTDMDANDMAAGDPLEDYAIFAGGCFWCVEADFEKMEGVDAVVSGYSGGTSDDPTYKTYEKDGHREVAKIYYDPSVITYRTLADRFFRTVDPTDDGGQFCDRGFGYTTAIYVKDDEQRAAAEAAKMEAEDVLDREIVTPILDAREFHAAEEYHQDYYKKSSVRYNLYRRGCGRDARLRSLWGDEAWIK</sequence>
<name>A0A8J2V0W6_9PROT</name>
<comment type="catalytic activity">
    <reaction evidence="2 4">
        <text>L-methionyl-[protein] + [thioredoxin]-disulfide + H2O = L-methionyl-(S)-S-oxide-[protein] + [thioredoxin]-dithiol</text>
        <dbReference type="Rhea" id="RHEA:14217"/>
        <dbReference type="Rhea" id="RHEA-COMP:10698"/>
        <dbReference type="Rhea" id="RHEA-COMP:10700"/>
        <dbReference type="Rhea" id="RHEA-COMP:12313"/>
        <dbReference type="Rhea" id="RHEA-COMP:12315"/>
        <dbReference type="ChEBI" id="CHEBI:15377"/>
        <dbReference type="ChEBI" id="CHEBI:16044"/>
        <dbReference type="ChEBI" id="CHEBI:29950"/>
        <dbReference type="ChEBI" id="CHEBI:44120"/>
        <dbReference type="ChEBI" id="CHEBI:50058"/>
        <dbReference type="EC" id="1.8.4.11"/>
    </reaction>
</comment>
<proteinExistence type="inferred from homology"/>
<comment type="caution">
    <text evidence="7">The sequence shown here is derived from an EMBL/GenBank/DDBJ whole genome shotgun (WGS) entry which is preliminary data.</text>
</comment>
<dbReference type="EMBL" id="BMGH01000001">
    <property type="protein sequence ID" value="GGC95954.1"/>
    <property type="molecule type" value="Genomic_DNA"/>
</dbReference>
<dbReference type="Pfam" id="PF01625">
    <property type="entry name" value="PMSR"/>
    <property type="match status" value="1"/>
</dbReference>
<evidence type="ECO:0000313" key="7">
    <source>
        <dbReference type="EMBL" id="GGC95954.1"/>
    </source>
</evidence>
<evidence type="ECO:0000313" key="8">
    <source>
        <dbReference type="Proteomes" id="UP000613582"/>
    </source>
</evidence>
<keyword evidence="1 4" id="KW-0560">Oxidoreductase</keyword>
<dbReference type="AlphaFoldDB" id="A0A8J2V0W6"/>
<keyword evidence="8" id="KW-1185">Reference proteome</keyword>
<comment type="similarity">
    <text evidence="4">Belongs to the MsrA Met sulfoxide reductase family.</text>
</comment>
<evidence type="ECO:0000256" key="1">
    <source>
        <dbReference type="ARBA" id="ARBA00023002"/>
    </source>
</evidence>
<feature type="chain" id="PRO_5035157850" description="Peptide methionine sulfoxide reductase MsrA" evidence="5">
    <location>
        <begin position="25"/>
        <end position="257"/>
    </location>
</feature>
<reference evidence="7" key="2">
    <citation type="submission" date="2020-09" db="EMBL/GenBank/DDBJ databases">
        <authorList>
            <person name="Sun Q."/>
            <person name="Zhou Y."/>
        </authorList>
    </citation>
    <scope>NUCLEOTIDE SEQUENCE</scope>
    <source>
        <strain evidence="7">CGMCC 1.12921</strain>
    </source>
</reference>
<evidence type="ECO:0000256" key="5">
    <source>
        <dbReference type="SAM" id="SignalP"/>
    </source>
</evidence>
<dbReference type="InterPro" id="IPR002569">
    <property type="entry name" value="Met_Sox_Rdtase_MsrA_dom"/>
</dbReference>
<evidence type="ECO:0000256" key="3">
    <source>
        <dbReference type="ARBA" id="ARBA00048782"/>
    </source>
</evidence>
<dbReference type="Gene3D" id="3.30.1060.10">
    <property type="entry name" value="Peptide methionine sulphoxide reductase MsrA"/>
    <property type="match status" value="1"/>
</dbReference>
<dbReference type="PANTHER" id="PTHR43774">
    <property type="entry name" value="PEPTIDE METHIONINE SULFOXIDE REDUCTASE"/>
    <property type="match status" value="1"/>
</dbReference>
<dbReference type="SUPFAM" id="SSF55068">
    <property type="entry name" value="Peptide methionine sulfoxide reductase"/>
    <property type="match status" value="1"/>
</dbReference>
<comment type="function">
    <text evidence="4">Has an important function as a repair enzyme for proteins that have been inactivated by oxidation. Catalyzes the reversible oxidation-reduction of methionine sulfoxide in proteins to methionine.</text>
</comment>
<dbReference type="InterPro" id="IPR036509">
    <property type="entry name" value="Met_Sox_Rdtase_MsrA_sf"/>
</dbReference>
<accession>A0A8J2V0W6</accession>
<dbReference type="RefSeq" id="WP_206711293.1">
    <property type="nucleotide sequence ID" value="NZ_BMGH01000001.1"/>
</dbReference>
<dbReference type="PANTHER" id="PTHR43774:SF1">
    <property type="entry name" value="PEPTIDE METHIONINE SULFOXIDE REDUCTASE MSRA 2"/>
    <property type="match status" value="1"/>
</dbReference>
<dbReference type="EC" id="1.8.4.11" evidence="4"/>
<protein>
    <recommendedName>
        <fullName evidence="4">Peptide methionine sulfoxide reductase MsrA</fullName>
        <shortName evidence="4">Protein-methionine-S-oxide reductase</shortName>
        <ecNumber evidence="4">1.8.4.11</ecNumber>
    </recommendedName>
    <alternativeName>
        <fullName evidence="4">Peptide-methionine (S)-S-oxide reductase</fullName>
        <shortName evidence="4">Peptide Met(O) reductase</shortName>
    </alternativeName>
</protein>
<keyword evidence="5" id="KW-0732">Signal</keyword>
<evidence type="ECO:0000259" key="6">
    <source>
        <dbReference type="Pfam" id="PF01625"/>
    </source>
</evidence>
<gene>
    <name evidence="4" type="primary">msrA</name>
    <name evidence="7" type="ORF">GCM10011342_00940</name>
</gene>
<reference evidence="7" key="1">
    <citation type="journal article" date="2014" name="Int. J. Syst. Evol. Microbiol.">
        <title>Complete genome sequence of Corynebacterium casei LMG S-19264T (=DSM 44701T), isolated from a smear-ripened cheese.</title>
        <authorList>
            <consortium name="US DOE Joint Genome Institute (JGI-PGF)"/>
            <person name="Walter F."/>
            <person name="Albersmeier A."/>
            <person name="Kalinowski J."/>
            <person name="Ruckert C."/>
        </authorList>
    </citation>
    <scope>NUCLEOTIDE SEQUENCE</scope>
    <source>
        <strain evidence="7">CGMCC 1.12921</strain>
    </source>
</reference>
<evidence type="ECO:0000256" key="4">
    <source>
        <dbReference type="HAMAP-Rule" id="MF_01401"/>
    </source>
</evidence>
<feature type="active site" evidence="4">
    <location>
        <position position="94"/>
    </location>
</feature>